<reference evidence="1 2" key="1">
    <citation type="journal article" date="2017" name="Mol. Plant">
        <title>The Genome of Medicinal Plant Macleaya cordata Provides New Insights into Benzylisoquinoline Alkaloids Metabolism.</title>
        <authorList>
            <person name="Liu X."/>
            <person name="Liu Y."/>
            <person name="Huang P."/>
            <person name="Ma Y."/>
            <person name="Qing Z."/>
            <person name="Tang Q."/>
            <person name="Cao H."/>
            <person name="Cheng P."/>
            <person name="Zheng Y."/>
            <person name="Yuan Z."/>
            <person name="Zhou Y."/>
            <person name="Liu J."/>
            <person name="Tang Z."/>
            <person name="Zhuo Y."/>
            <person name="Zhang Y."/>
            <person name="Yu L."/>
            <person name="Huang J."/>
            <person name="Yang P."/>
            <person name="Peng Q."/>
            <person name="Zhang J."/>
            <person name="Jiang W."/>
            <person name="Zhang Z."/>
            <person name="Lin K."/>
            <person name="Ro D.K."/>
            <person name="Chen X."/>
            <person name="Xiong X."/>
            <person name="Shang Y."/>
            <person name="Huang S."/>
            <person name="Zeng J."/>
        </authorList>
    </citation>
    <scope>NUCLEOTIDE SEQUENCE [LARGE SCALE GENOMIC DNA]</scope>
    <source>
        <strain evidence="2">cv. BLH2017</strain>
        <tissue evidence="1">Root</tissue>
    </source>
</reference>
<sequence>MVQLHARWLLGDGTTINFWFDRWLSNPIIDIIEVPDNIKKQLTATVNWFIVNGRWSLPRSLCESYPEVVEEIQNLDLPLSPISD</sequence>
<proteinExistence type="predicted"/>
<dbReference type="EMBL" id="MVGT01004156">
    <property type="protein sequence ID" value="OVA01200.1"/>
    <property type="molecule type" value="Genomic_DNA"/>
</dbReference>
<accession>A0A200PSM9</accession>
<comment type="caution">
    <text evidence="1">The sequence shown here is derived from an EMBL/GenBank/DDBJ whole genome shotgun (WGS) entry which is preliminary data.</text>
</comment>
<dbReference type="InParanoid" id="A0A200PSM9"/>
<protein>
    <recommendedName>
        <fullName evidence="3">Reverse transcriptase zinc-binding domain</fullName>
    </recommendedName>
</protein>
<evidence type="ECO:0000313" key="2">
    <source>
        <dbReference type="Proteomes" id="UP000195402"/>
    </source>
</evidence>
<dbReference type="AlphaFoldDB" id="A0A200PSM9"/>
<gene>
    <name evidence="1" type="ORF">BVC80_8355g6</name>
</gene>
<organism evidence="1 2">
    <name type="scientific">Macleaya cordata</name>
    <name type="common">Five-seeded plume-poppy</name>
    <name type="synonym">Bocconia cordata</name>
    <dbReference type="NCBI Taxonomy" id="56857"/>
    <lineage>
        <taxon>Eukaryota</taxon>
        <taxon>Viridiplantae</taxon>
        <taxon>Streptophyta</taxon>
        <taxon>Embryophyta</taxon>
        <taxon>Tracheophyta</taxon>
        <taxon>Spermatophyta</taxon>
        <taxon>Magnoliopsida</taxon>
        <taxon>Ranunculales</taxon>
        <taxon>Papaveraceae</taxon>
        <taxon>Papaveroideae</taxon>
        <taxon>Macleaya</taxon>
    </lineage>
</organism>
<dbReference type="OrthoDB" id="1938246at2759"/>
<name>A0A200PSM9_MACCD</name>
<keyword evidence="2" id="KW-1185">Reference proteome</keyword>
<evidence type="ECO:0000313" key="1">
    <source>
        <dbReference type="EMBL" id="OVA01200.1"/>
    </source>
</evidence>
<evidence type="ECO:0008006" key="3">
    <source>
        <dbReference type="Google" id="ProtNLM"/>
    </source>
</evidence>
<dbReference type="Proteomes" id="UP000195402">
    <property type="component" value="Unassembled WGS sequence"/>
</dbReference>